<dbReference type="InterPro" id="IPR016024">
    <property type="entry name" value="ARM-type_fold"/>
</dbReference>
<dbReference type="SUPFAM" id="SSF48371">
    <property type="entry name" value="ARM repeat"/>
    <property type="match status" value="1"/>
</dbReference>
<dbReference type="CDD" id="cd06561">
    <property type="entry name" value="AlkD_like"/>
    <property type="match status" value="1"/>
</dbReference>
<dbReference type="InterPro" id="IPR014825">
    <property type="entry name" value="DNA_alkylation"/>
</dbReference>
<organism evidence="1 2">
    <name type="scientific">Candidatus Gottesmanbacteria bacterium CG1_02_37_22</name>
    <dbReference type="NCBI Taxonomy" id="1805209"/>
    <lineage>
        <taxon>Bacteria</taxon>
        <taxon>Candidatus Gottesmaniibacteriota</taxon>
    </lineage>
</organism>
<dbReference type="EMBL" id="MNUY01000031">
    <property type="protein sequence ID" value="OIO14536.1"/>
    <property type="molecule type" value="Genomic_DNA"/>
</dbReference>
<proteinExistence type="predicted"/>
<protein>
    <submittedName>
        <fullName evidence="1">DNA alkylation repair protein</fullName>
    </submittedName>
</protein>
<dbReference type="PANTHER" id="PTHR41291:SF1">
    <property type="entry name" value="DNA ALKYLATION REPAIR PROTEIN"/>
    <property type="match status" value="1"/>
</dbReference>
<dbReference type="AlphaFoldDB" id="A0A1J4TS87"/>
<comment type="caution">
    <text evidence="1">The sequence shown here is derived from an EMBL/GenBank/DDBJ whole genome shotgun (WGS) entry which is preliminary data.</text>
</comment>
<name>A0A1J4TS87_9BACT</name>
<dbReference type="Gene3D" id="1.25.10.90">
    <property type="match status" value="1"/>
</dbReference>
<accession>A0A1J4TS87</accession>
<reference evidence="1 2" key="1">
    <citation type="journal article" date="2016" name="Environ. Microbiol.">
        <title>Genomic resolution of a cold subsurface aquifer community provides metabolic insights for novel microbes adapted to high CO concentrations.</title>
        <authorList>
            <person name="Probst A.J."/>
            <person name="Castelle C.J."/>
            <person name="Singh A."/>
            <person name="Brown C.T."/>
            <person name="Anantharaman K."/>
            <person name="Sharon I."/>
            <person name="Hug L.A."/>
            <person name="Burstein D."/>
            <person name="Emerson J.B."/>
            <person name="Thomas B.C."/>
            <person name="Banfield J.F."/>
        </authorList>
    </citation>
    <scope>NUCLEOTIDE SEQUENCE [LARGE SCALE GENOMIC DNA]</scope>
    <source>
        <strain evidence="1">CG1_02_37_22</strain>
    </source>
</reference>
<dbReference type="Proteomes" id="UP000183120">
    <property type="component" value="Unassembled WGS sequence"/>
</dbReference>
<gene>
    <name evidence="1" type="ORF">AUJ73_02030</name>
</gene>
<sequence>MDCDHIIKELKKHSSKESVRGMERFGINPSRTLGVAIPILRKLAKQIGRNHDLSLQLWSTGIHEARILASMIEEYDMVTERQMEEWVGGFDSWDVCDQCCGNLFDKTKFVHKKIHEWSKRKEEYVKRASFAMIAWFAFHDRRAKDTEFIQFLSIIKACSTDERKYVKKAVNWALRQIGKRNIILNKEAIRISLEIQKIPSTSARWISSDALRELRGEAVKRKLNKLR</sequence>
<dbReference type="Pfam" id="PF08713">
    <property type="entry name" value="DNA_alkylation"/>
    <property type="match status" value="1"/>
</dbReference>
<evidence type="ECO:0000313" key="1">
    <source>
        <dbReference type="EMBL" id="OIO14536.1"/>
    </source>
</evidence>
<evidence type="ECO:0000313" key="2">
    <source>
        <dbReference type="Proteomes" id="UP000183120"/>
    </source>
</evidence>
<dbReference type="PANTHER" id="PTHR41291">
    <property type="entry name" value="DNA ALKYLATION REPAIR PROTEIN"/>
    <property type="match status" value="1"/>
</dbReference>